<dbReference type="EMBL" id="JAHQIW010005762">
    <property type="protein sequence ID" value="KAJ1367068.1"/>
    <property type="molecule type" value="Genomic_DNA"/>
</dbReference>
<comment type="caution">
    <text evidence="1">The sequence shown here is derived from an EMBL/GenBank/DDBJ whole genome shotgun (WGS) entry which is preliminary data.</text>
</comment>
<organism evidence="1 2">
    <name type="scientific">Parelaphostrongylus tenuis</name>
    <name type="common">Meningeal worm</name>
    <dbReference type="NCBI Taxonomy" id="148309"/>
    <lineage>
        <taxon>Eukaryota</taxon>
        <taxon>Metazoa</taxon>
        <taxon>Ecdysozoa</taxon>
        <taxon>Nematoda</taxon>
        <taxon>Chromadorea</taxon>
        <taxon>Rhabditida</taxon>
        <taxon>Rhabditina</taxon>
        <taxon>Rhabditomorpha</taxon>
        <taxon>Strongyloidea</taxon>
        <taxon>Metastrongylidae</taxon>
        <taxon>Parelaphostrongylus</taxon>
    </lineage>
</organism>
<dbReference type="AlphaFoldDB" id="A0AAD5R0C1"/>
<keyword evidence="2" id="KW-1185">Reference proteome</keyword>
<proteinExistence type="predicted"/>
<name>A0AAD5R0C1_PARTN</name>
<gene>
    <name evidence="1" type="ORF">KIN20_027912</name>
</gene>
<protein>
    <submittedName>
        <fullName evidence="1">Uncharacterized protein</fullName>
    </submittedName>
</protein>
<reference evidence="1" key="1">
    <citation type="submission" date="2021-06" db="EMBL/GenBank/DDBJ databases">
        <title>Parelaphostrongylus tenuis whole genome reference sequence.</title>
        <authorList>
            <person name="Garwood T.J."/>
            <person name="Larsen P.A."/>
            <person name="Fountain-Jones N.M."/>
            <person name="Garbe J.R."/>
            <person name="Macchietto M.G."/>
            <person name="Kania S.A."/>
            <person name="Gerhold R.W."/>
            <person name="Richards J.E."/>
            <person name="Wolf T.M."/>
        </authorList>
    </citation>
    <scope>NUCLEOTIDE SEQUENCE</scope>
    <source>
        <strain evidence="1">MNPRO001-30</strain>
        <tissue evidence="1">Meninges</tissue>
    </source>
</reference>
<accession>A0AAD5R0C1</accession>
<evidence type="ECO:0000313" key="1">
    <source>
        <dbReference type="EMBL" id="KAJ1367068.1"/>
    </source>
</evidence>
<sequence length="81" mass="8786">MAKISQRCIIVDGTVTGVCTATMNQDKKCDETGMVQITGVSNYTSITGTFSTTNIIMTNWSRMMWQSVVKQSGSNAGIRSI</sequence>
<evidence type="ECO:0000313" key="2">
    <source>
        <dbReference type="Proteomes" id="UP001196413"/>
    </source>
</evidence>
<dbReference type="Proteomes" id="UP001196413">
    <property type="component" value="Unassembled WGS sequence"/>
</dbReference>